<proteinExistence type="evidence at transcript level"/>
<feature type="non-terminal residue" evidence="1">
    <location>
        <position position="150"/>
    </location>
</feature>
<dbReference type="EMBL" id="GANO01005012">
    <property type="protein sequence ID" value="JAB54859.1"/>
    <property type="molecule type" value="mRNA"/>
</dbReference>
<sequence>LYIGHHLICPIFLELVAKFHPKGEHGLCIGDVNISDKMNVQSALKICQPDVISVLEMYYGTETKALVLYLKVMRFLYESFEDEYIPVSERIFKAWFCVFILRMWKTTDNIVNKGAQKNFITNPTYTCIEINVHSLIIAYRMFRDNGQLQY</sequence>
<protein>
    <submittedName>
        <fullName evidence="1">Uncharacterized protein</fullName>
    </submittedName>
</protein>
<feature type="non-terminal residue" evidence="1">
    <location>
        <position position="1"/>
    </location>
</feature>
<reference evidence="1" key="1">
    <citation type="journal article" date="2014" name="Insect Biochem. Mol. Biol.">
        <title>An insight into the sialome of the frog biting fly, Corethrella appendiculata.</title>
        <authorList>
            <person name="Ribeiro J.M.C."/>
            <person name="Chagas A.C."/>
            <person name="Pham V.M."/>
            <person name="Lounibos L.P."/>
            <person name="Calvo E."/>
        </authorList>
    </citation>
    <scope>NUCLEOTIDE SEQUENCE</scope>
    <source>
        <tissue evidence="1">Salivary glands</tissue>
    </source>
</reference>
<organism evidence="1">
    <name type="scientific">Corethrella appendiculata</name>
    <dbReference type="NCBI Taxonomy" id="1370023"/>
    <lineage>
        <taxon>Eukaryota</taxon>
        <taxon>Metazoa</taxon>
        <taxon>Ecdysozoa</taxon>
        <taxon>Arthropoda</taxon>
        <taxon>Hexapoda</taxon>
        <taxon>Insecta</taxon>
        <taxon>Pterygota</taxon>
        <taxon>Neoptera</taxon>
        <taxon>Endopterygota</taxon>
        <taxon>Diptera</taxon>
        <taxon>Nematocera</taxon>
        <taxon>Culicoidea</taxon>
        <taxon>Chaoboridae</taxon>
        <taxon>Corethrella</taxon>
    </lineage>
</organism>
<name>U5ENR5_9DIPT</name>
<accession>U5ENR5</accession>
<dbReference type="AlphaFoldDB" id="U5ENR5"/>
<evidence type="ECO:0000313" key="1">
    <source>
        <dbReference type="EMBL" id="JAB54859.1"/>
    </source>
</evidence>